<dbReference type="AlphaFoldDB" id="A0A6P3W5U6"/>
<dbReference type="InterPro" id="IPR000276">
    <property type="entry name" value="GPCR_Rhodpsn"/>
</dbReference>
<proteinExistence type="inferred from homology"/>
<keyword evidence="4 9" id="KW-0297">G-protein coupled receptor</keyword>
<dbReference type="OrthoDB" id="5961704at2759"/>
<evidence type="ECO:0000256" key="5">
    <source>
        <dbReference type="ARBA" id="ARBA00023136"/>
    </source>
</evidence>
<dbReference type="PANTHER" id="PTHR24232">
    <property type="entry name" value="G-PROTEIN COUPLED RECEPTOR"/>
    <property type="match status" value="1"/>
</dbReference>
<feature type="transmembrane region" description="Helical" evidence="10">
    <location>
        <begin position="98"/>
        <end position="116"/>
    </location>
</feature>
<keyword evidence="5 10" id="KW-0472">Membrane</keyword>
<dbReference type="Pfam" id="PF00001">
    <property type="entry name" value="7tm_1"/>
    <property type="match status" value="1"/>
</dbReference>
<evidence type="ECO:0000256" key="1">
    <source>
        <dbReference type="ARBA" id="ARBA00004141"/>
    </source>
</evidence>
<dbReference type="PANTHER" id="PTHR24232:SF85">
    <property type="entry name" value="G-PROTEIN COUPLED RECEPTOR 4"/>
    <property type="match status" value="1"/>
</dbReference>
<dbReference type="Proteomes" id="UP000515152">
    <property type="component" value="Chromosome 22"/>
</dbReference>
<evidence type="ECO:0000256" key="7">
    <source>
        <dbReference type="ARBA" id="ARBA00023180"/>
    </source>
</evidence>
<evidence type="ECO:0000256" key="3">
    <source>
        <dbReference type="ARBA" id="ARBA00022989"/>
    </source>
</evidence>
<feature type="transmembrane region" description="Helical" evidence="10">
    <location>
        <begin position="166"/>
        <end position="187"/>
    </location>
</feature>
<dbReference type="GeneID" id="105906901"/>
<evidence type="ECO:0000256" key="10">
    <source>
        <dbReference type="SAM" id="Phobius"/>
    </source>
</evidence>
<feature type="transmembrane region" description="Helical" evidence="10">
    <location>
        <begin position="57"/>
        <end position="78"/>
    </location>
</feature>
<dbReference type="PROSITE" id="PS00237">
    <property type="entry name" value="G_PROTEIN_RECEP_F1_1"/>
    <property type="match status" value="1"/>
</dbReference>
<dbReference type="PRINTS" id="PR00237">
    <property type="entry name" value="GPCRRHODOPSN"/>
</dbReference>
<gene>
    <name evidence="13" type="primary">LOC105906901</name>
</gene>
<evidence type="ECO:0000256" key="8">
    <source>
        <dbReference type="ARBA" id="ARBA00023224"/>
    </source>
</evidence>
<protein>
    <submittedName>
        <fullName evidence="13">Psychosine receptor-like</fullName>
    </submittedName>
</protein>
<dbReference type="GO" id="GO:0005886">
    <property type="term" value="C:plasma membrane"/>
    <property type="evidence" value="ECO:0007669"/>
    <property type="project" value="TreeGrafter"/>
</dbReference>
<keyword evidence="7" id="KW-0325">Glycoprotein</keyword>
<feature type="transmembrane region" description="Helical" evidence="10">
    <location>
        <begin position="208"/>
        <end position="232"/>
    </location>
</feature>
<name>A0A6P3W5U6_CLUHA</name>
<feature type="domain" description="G-protein coupled receptors family 1 profile" evidence="11">
    <location>
        <begin position="37"/>
        <end position="264"/>
    </location>
</feature>
<feature type="transmembrane region" description="Helical" evidence="10">
    <location>
        <begin position="20"/>
        <end position="45"/>
    </location>
</feature>
<dbReference type="GO" id="GO:0007200">
    <property type="term" value="P:phospholipase C-activating G protein-coupled receptor signaling pathway"/>
    <property type="evidence" value="ECO:0007669"/>
    <property type="project" value="TreeGrafter"/>
</dbReference>
<feature type="transmembrane region" description="Helical" evidence="10">
    <location>
        <begin position="244"/>
        <end position="266"/>
    </location>
</feature>
<organism evidence="12 13">
    <name type="scientific">Clupea harengus</name>
    <name type="common">Atlantic herring</name>
    <dbReference type="NCBI Taxonomy" id="7950"/>
    <lineage>
        <taxon>Eukaryota</taxon>
        <taxon>Metazoa</taxon>
        <taxon>Chordata</taxon>
        <taxon>Craniata</taxon>
        <taxon>Vertebrata</taxon>
        <taxon>Euteleostomi</taxon>
        <taxon>Actinopterygii</taxon>
        <taxon>Neopterygii</taxon>
        <taxon>Teleostei</taxon>
        <taxon>Clupei</taxon>
        <taxon>Clupeiformes</taxon>
        <taxon>Clupeoidei</taxon>
        <taxon>Clupeidae</taxon>
        <taxon>Clupea</taxon>
    </lineage>
</organism>
<feature type="transmembrane region" description="Helical" evidence="10">
    <location>
        <begin position="136"/>
        <end position="154"/>
    </location>
</feature>
<dbReference type="GO" id="GO:0035025">
    <property type="term" value="P:positive regulation of Rho protein signal transduction"/>
    <property type="evidence" value="ECO:0007669"/>
    <property type="project" value="TreeGrafter"/>
</dbReference>
<comment type="similarity">
    <text evidence="9">Belongs to the G-protein coupled receptor 1 family.</text>
</comment>
<dbReference type="PROSITE" id="PS50262">
    <property type="entry name" value="G_PROTEIN_RECEP_F1_2"/>
    <property type="match status" value="1"/>
</dbReference>
<dbReference type="RefSeq" id="XP_012690590.1">
    <property type="nucleotide sequence ID" value="XM_012835136.2"/>
</dbReference>
<sequence>MANKTGLCPLPQEEPAYYTHILGIIVDWIIILIGLPGIITAIYALQRLVKVDHVAPVYVINLLVSDLFQIAITVVFILSRFFDQTAPVFLALRCISRVIVRLGITASLGFMVCISVERYLTVACPIWYRYRRTVKCSIVMSLCVWVICALYALLDFTLVQDLQESLEVFSVILLTPALPLIVFWVLTHKALKHCRSIQRDESRRIMGALGLVLGIYIVLFLPFCIRNLYYILASVSKHNTSHDLSLVLTSALVYLSPLADPFLYIFMRRDIRNTFGFSLCFWRLFRRARPEEESRQTAESSTTIKLN</sequence>
<keyword evidence="8 9" id="KW-0807">Transducer</keyword>
<evidence type="ECO:0000256" key="4">
    <source>
        <dbReference type="ARBA" id="ARBA00023040"/>
    </source>
</evidence>
<evidence type="ECO:0000256" key="9">
    <source>
        <dbReference type="RuleBase" id="RU000688"/>
    </source>
</evidence>
<evidence type="ECO:0000256" key="2">
    <source>
        <dbReference type="ARBA" id="ARBA00022692"/>
    </source>
</evidence>
<keyword evidence="2 9" id="KW-0812">Transmembrane</keyword>
<keyword evidence="3 10" id="KW-1133">Transmembrane helix</keyword>
<keyword evidence="12" id="KW-1185">Reference proteome</keyword>
<comment type="subcellular location">
    <subcellularLocation>
        <location evidence="1">Membrane</location>
        <topology evidence="1">Multi-pass membrane protein</topology>
    </subcellularLocation>
</comment>
<keyword evidence="6 9" id="KW-0675">Receptor</keyword>
<dbReference type="KEGG" id="char:105906901"/>
<dbReference type="Gene3D" id="1.20.1070.10">
    <property type="entry name" value="Rhodopsin 7-helix transmembrane proteins"/>
    <property type="match status" value="1"/>
</dbReference>
<evidence type="ECO:0000256" key="6">
    <source>
        <dbReference type="ARBA" id="ARBA00023170"/>
    </source>
</evidence>
<evidence type="ECO:0000259" key="11">
    <source>
        <dbReference type="PROSITE" id="PS50262"/>
    </source>
</evidence>
<accession>A0A6P3W5U6</accession>
<evidence type="ECO:0000313" key="12">
    <source>
        <dbReference type="Proteomes" id="UP000515152"/>
    </source>
</evidence>
<dbReference type="InterPro" id="IPR017452">
    <property type="entry name" value="GPCR_Rhodpsn_7TM"/>
</dbReference>
<dbReference type="SUPFAM" id="SSF81321">
    <property type="entry name" value="Family A G protein-coupled receptor-like"/>
    <property type="match status" value="1"/>
</dbReference>
<evidence type="ECO:0000313" key="13">
    <source>
        <dbReference type="RefSeq" id="XP_012690590.1"/>
    </source>
</evidence>
<reference evidence="13" key="1">
    <citation type="submission" date="2025-08" db="UniProtKB">
        <authorList>
            <consortium name="RefSeq"/>
        </authorList>
    </citation>
    <scope>IDENTIFICATION</scope>
</reference>
<dbReference type="GO" id="GO:0004930">
    <property type="term" value="F:G protein-coupled receptor activity"/>
    <property type="evidence" value="ECO:0007669"/>
    <property type="project" value="UniProtKB-KW"/>
</dbReference>